<evidence type="ECO:0000256" key="4">
    <source>
        <dbReference type="ARBA" id="ARBA00022679"/>
    </source>
</evidence>
<keyword evidence="3 7" id="KW-0489">Methyltransferase</keyword>
<evidence type="ECO:0000256" key="6">
    <source>
        <dbReference type="ARBA" id="ARBA00047942"/>
    </source>
</evidence>
<dbReference type="GO" id="GO:0032259">
    <property type="term" value="P:methylation"/>
    <property type="evidence" value="ECO:0007669"/>
    <property type="project" value="UniProtKB-KW"/>
</dbReference>
<evidence type="ECO:0000313" key="8">
    <source>
        <dbReference type="Proteomes" id="UP001500635"/>
    </source>
</evidence>
<evidence type="ECO:0000256" key="2">
    <source>
        <dbReference type="ARBA" id="ARBA00011900"/>
    </source>
</evidence>
<keyword evidence="4" id="KW-0808">Transferase</keyword>
<comment type="caution">
    <text evidence="7">The sequence shown here is derived from an EMBL/GenBank/DDBJ whole genome shotgun (WGS) entry which is preliminary data.</text>
</comment>
<keyword evidence="8" id="KW-1185">Reference proteome</keyword>
<dbReference type="InterPro" id="IPR012327">
    <property type="entry name" value="MeTrfase_D12"/>
</dbReference>
<comment type="similarity">
    <text evidence="1">Belongs to the N(4)/N(6)-methyltransferase family.</text>
</comment>
<evidence type="ECO:0000256" key="5">
    <source>
        <dbReference type="ARBA" id="ARBA00022691"/>
    </source>
</evidence>
<dbReference type="Gene3D" id="1.10.1020.10">
    <property type="entry name" value="Adenine-specific Methyltransferase, Domain 2"/>
    <property type="match status" value="1"/>
</dbReference>
<dbReference type="PRINTS" id="PR00505">
    <property type="entry name" value="D12N6MTFRASE"/>
</dbReference>
<dbReference type="InterPro" id="IPR029063">
    <property type="entry name" value="SAM-dependent_MTases_sf"/>
</dbReference>
<dbReference type="SUPFAM" id="SSF53335">
    <property type="entry name" value="S-adenosyl-L-methionine-dependent methyltransferases"/>
    <property type="match status" value="1"/>
</dbReference>
<dbReference type="InterPro" id="IPR023095">
    <property type="entry name" value="Ade_MeTrfase_dom_2"/>
</dbReference>
<evidence type="ECO:0000256" key="1">
    <source>
        <dbReference type="ARBA" id="ARBA00006594"/>
    </source>
</evidence>
<protein>
    <recommendedName>
        <fullName evidence="2">site-specific DNA-methyltransferase (adenine-specific)</fullName>
        <ecNumber evidence="2">2.1.1.72</ecNumber>
    </recommendedName>
</protein>
<dbReference type="PANTHER" id="PTHR30481:SF2">
    <property type="entry name" value="SITE-SPECIFIC DNA-METHYLTRANSFERASE (ADENINE-SPECIFIC)"/>
    <property type="match status" value="1"/>
</dbReference>
<reference evidence="8" key="1">
    <citation type="journal article" date="2019" name="Int. J. Syst. Evol. Microbiol.">
        <title>The Global Catalogue of Microorganisms (GCM) 10K type strain sequencing project: providing services to taxonomists for standard genome sequencing and annotation.</title>
        <authorList>
            <consortium name="The Broad Institute Genomics Platform"/>
            <consortium name="The Broad Institute Genome Sequencing Center for Infectious Disease"/>
            <person name="Wu L."/>
            <person name="Ma J."/>
        </authorList>
    </citation>
    <scope>NUCLEOTIDE SEQUENCE [LARGE SCALE GENOMIC DNA]</scope>
    <source>
        <strain evidence="8">JCM 17688</strain>
    </source>
</reference>
<dbReference type="Pfam" id="PF02086">
    <property type="entry name" value="MethyltransfD12"/>
    <property type="match status" value="1"/>
</dbReference>
<name>A0ABP8J6I4_9ACTN</name>
<evidence type="ECO:0000313" key="7">
    <source>
        <dbReference type="EMBL" id="GAA4385975.1"/>
    </source>
</evidence>
<dbReference type="EMBL" id="BAABFR010000008">
    <property type="protein sequence ID" value="GAA4385975.1"/>
    <property type="molecule type" value="Genomic_DNA"/>
</dbReference>
<dbReference type="Proteomes" id="UP001500635">
    <property type="component" value="Unassembled WGS sequence"/>
</dbReference>
<organism evidence="7 8">
    <name type="scientific">Tsukamurella soli</name>
    <dbReference type="NCBI Taxonomy" id="644556"/>
    <lineage>
        <taxon>Bacteria</taxon>
        <taxon>Bacillati</taxon>
        <taxon>Actinomycetota</taxon>
        <taxon>Actinomycetes</taxon>
        <taxon>Mycobacteriales</taxon>
        <taxon>Tsukamurellaceae</taxon>
        <taxon>Tsukamurella</taxon>
    </lineage>
</organism>
<comment type="catalytic activity">
    <reaction evidence="6">
        <text>a 2'-deoxyadenosine in DNA + S-adenosyl-L-methionine = an N(6)-methyl-2'-deoxyadenosine in DNA + S-adenosyl-L-homocysteine + H(+)</text>
        <dbReference type="Rhea" id="RHEA:15197"/>
        <dbReference type="Rhea" id="RHEA-COMP:12418"/>
        <dbReference type="Rhea" id="RHEA-COMP:12419"/>
        <dbReference type="ChEBI" id="CHEBI:15378"/>
        <dbReference type="ChEBI" id="CHEBI:57856"/>
        <dbReference type="ChEBI" id="CHEBI:59789"/>
        <dbReference type="ChEBI" id="CHEBI:90615"/>
        <dbReference type="ChEBI" id="CHEBI:90616"/>
        <dbReference type="EC" id="2.1.1.72"/>
    </reaction>
</comment>
<dbReference type="PANTHER" id="PTHR30481">
    <property type="entry name" value="DNA ADENINE METHYLASE"/>
    <property type="match status" value="1"/>
</dbReference>
<evidence type="ECO:0000256" key="3">
    <source>
        <dbReference type="ARBA" id="ARBA00022603"/>
    </source>
</evidence>
<dbReference type="GO" id="GO:0008168">
    <property type="term" value="F:methyltransferase activity"/>
    <property type="evidence" value="ECO:0007669"/>
    <property type="project" value="UniProtKB-KW"/>
</dbReference>
<keyword evidence="5" id="KW-0949">S-adenosyl-L-methionine</keyword>
<dbReference type="Gene3D" id="3.40.50.150">
    <property type="entry name" value="Vaccinia Virus protein VP39"/>
    <property type="match status" value="1"/>
</dbReference>
<proteinExistence type="inferred from homology"/>
<dbReference type="EC" id="2.1.1.72" evidence="2"/>
<accession>A0ABP8J6I4</accession>
<gene>
    <name evidence="7" type="ORF">GCM10023147_08510</name>
</gene>
<sequence length="308" mass="35320">MPLLAGRRYPLRNASLSPLRYPGSKRKMIPAIRQLIDANVPRPKLFVEPFCGGASVSLGLLEHDAVDTVLIGDLDPLVSAFWREASRNGERLVDDMMKLTVTVAEWDNWRAARPVSDRRRALKFLFLNRTTFSGIIDNRAGPIGGRAQTSDYPIDCRFNKDAIAERILNVHRLAKAGRILDDEDVWNSTWQRTLDRVRWHAGGHDPKATVLYLDPPYIHKADRLYKMPFKERHHRELASHLLGTEHRWILSYDAEPLVLDMYRGPTDVHEYRVAHHYTTRGSRTAPVPGREVLFTNLPNDPTRERPTP</sequence>